<proteinExistence type="predicted"/>
<keyword evidence="3" id="KW-1185">Reference proteome</keyword>
<gene>
    <name evidence="2" type="ORF">GCM10009668_39030</name>
</gene>
<comment type="caution">
    <text evidence="2">The sequence shown here is derived from an EMBL/GenBank/DDBJ whole genome shotgun (WGS) entry which is preliminary data.</text>
</comment>
<keyword evidence="2" id="KW-0547">Nucleotide-binding</keyword>
<evidence type="ECO:0000313" key="2">
    <source>
        <dbReference type="EMBL" id="GAA1113308.1"/>
    </source>
</evidence>
<sequence>MTDDSDVKTADAGSESQPPTLYADDVELHQPHRVLLPRTTLACAPGEVVVALGRPGAGHTALSLALAGRLDLSSGQVTLGESQDRAVLQRGVALVDVPGVSEPDEGVPLHTIVGEELAMARMSAGRAGVEEVLAECGLADAVDLPWGEVPALPRLRLISTLASRRPGVSHLVLTYPERHGLTAAELRDAVHPFAEAGLSVVVTTSRAVPLPDAVTVTIGPEEAPR</sequence>
<dbReference type="GO" id="GO:0005524">
    <property type="term" value="F:ATP binding"/>
    <property type="evidence" value="ECO:0007669"/>
    <property type="project" value="UniProtKB-KW"/>
</dbReference>
<evidence type="ECO:0000256" key="1">
    <source>
        <dbReference type="SAM" id="MobiDB-lite"/>
    </source>
</evidence>
<dbReference type="Gene3D" id="3.40.50.300">
    <property type="entry name" value="P-loop containing nucleotide triphosphate hydrolases"/>
    <property type="match status" value="1"/>
</dbReference>
<dbReference type="RefSeq" id="WP_343996592.1">
    <property type="nucleotide sequence ID" value="NZ_BAAALG010000017.1"/>
</dbReference>
<feature type="region of interest" description="Disordered" evidence="1">
    <location>
        <begin position="1"/>
        <end position="22"/>
    </location>
</feature>
<evidence type="ECO:0000313" key="3">
    <source>
        <dbReference type="Proteomes" id="UP001501581"/>
    </source>
</evidence>
<organism evidence="2 3">
    <name type="scientific">Nocardioides dubius</name>
    <dbReference type="NCBI Taxonomy" id="317019"/>
    <lineage>
        <taxon>Bacteria</taxon>
        <taxon>Bacillati</taxon>
        <taxon>Actinomycetota</taxon>
        <taxon>Actinomycetes</taxon>
        <taxon>Propionibacteriales</taxon>
        <taxon>Nocardioidaceae</taxon>
        <taxon>Nocardioides</taxon>
    </lineage>
</organism>
<dbReference type="InterPro" id="IPR027417">
    <property type="entry name" value="P-loop_NTPase"/>
</dbReference>
<dbReference type="EMBL" id="BAAALG010000017">
    <property type="protein sequence ID" value="GAA1113308.1"/>
    <property type="molecule type" value="Genomic_DNA"/>
</dbReference>
<keyword evidence="2" id="KW-0067">ATP-binding</keyword>
<name>A0ABN1U2Z4_9ACTN</name>
<accession>A0ABN1U2Z4</accession>
<protein>
    <submittedName>
        <fullName evidence="2">ABC transporter ATP-binding protein</fullName>
    </submittedName>
</protein>
<reference evidence="2 3" key="1">
    <citation type="journal article" date="2019" name="Int. J. Syst. Evol. Microbiol.">
        <title>The Global Catalogue of Microorganisms (GCM) 10K type strain sequencing project: providing services to taxonomists for standard genome sequencing and annotation.</title>
        <authorList>
            <consortium name="The Broad Institute Genomics Platform"/>
            <consortium name="The Broad Institute Genome Sequencing Center for Infectious Disease"/>
            <person name="Wu L."/>
            <person name="Ma J."/>
        </authorList>
    </citation>
    <scope>NUCLEOTIDE SEQUENCE [LARGE SCALE GENOMIC DNA]</scope>
    <source>
        <strain evidence="2 3">JCM 13008</strain>
    </source>
</reference>
<dbReference type="SUPFAM" id="SSF52540">
    <property type="entry name" value="P-loop containing nucleoside triphosphate hydrolases"/>
    <property type="match status" value="1"/>
</dbReference>
<dbReference type="Proteomes" id="UP001501581">
    <property type="component" value="Unassembled WGS sequence"/>
</dbReference>